<gene>
    <name evidence="2" type="ORF">GGR13_001884</name>
</gene>
<name>A0A7W9CIG9_9CAUL</name>
<reference evidence="2 3" key="1">
    <citation type="submission" date="2020-08" db="EMBL/GenBank/DDBJ databases">
        <title>Genomic Encyclopedia of Type Strains, Phase IV (KMG-IV): sequencing the most valuable type-strain genomes for metagenomic binning, comparative biology and taxonomic classification.</title>
        <authorList>
            <person name="Goeker M."/>
        </authorList>
    </citation>
    <scope>NUCLEOTIDE SEQUENCE [LARGE SCALE GENOMIC DNA]</scope>
    <source>
        <strain evidence="2 3">DSM 4737</strain>
    </source>
</reference>
<dbReference type="InterPro" id="IPR013216">
    <property type="entry name" value="Methyltransf_11"/>
</dbReference>
<organism evidence="2 3">
    <name type="scientific">Brevundimonas variabilis</name>
    <dbReference type="NCBI Taxonomy" id="74312"/>
    <lineage>
        <taxon>Bacteria</taxon>
        <taxon>Pseudomonadati</taxon>
        <taxon>Pseudomonadota</taxon>
        <taxon>Alphaproteobacteria</taxon>
        <taxon>Caulobacterales</taxon>
        <taxon>Caulobacteraceae</taxon>
        <taxon>Brevundimonas</taxon>
    </lineage>
</organism>
<comment type="caution">
    <text evidence="2">The sequence shown here is derived from an EMBL/GenBank/DDBJ whole genome shotgun (WGS) entry which is preliminary data.</text>
</comment>
<sequence>MLGRQIAGLRAELEEHRRETRLMLGALALPDRALWLSKPEMVAGAPASSAFPASVVCRQESFDAPYFAYWTARLGEGLRYHRKLWEFVFLCQAFWERGVLREGARGLGFGVGTEPLSAYFASQECRIVATDMNVEDALRSGWTDERQHAAGREALRRTAICADSLFDRNVMFRECDMNHIHEDLVDFDFCWSACALEHLGSIEKGLAFIENSVRCLKPRGWAIHTTEFNLSSDEGTVDHFGTVLFRKQDMVALAARLRADGHHVAEFDFDPGSLPIDDYIDLPPYRDHPHLKMALMGYATTSIGIIIQRGRHGCDPEV</sequence>
<dbReference type="Gene3D" id="3.40.50.150">
    <property type="entry name" value="Vaccinia Virus protein VP39"/>
    <property type="match status" value="1"/>
</dbReference>
<evidence type="ECO:0000313" key="2">
    <source>
        <dbReference type="EMBL" id="MBB5746280.1"/>
    </source>
</evidence>
<dbReference type="EMBL" id="JACHOR010000003">
    <property type="protein sequence ID" value="MBB5746280.1"/>
    <property type="molecule type" value="Genomic_DNA"/>
</dbReference>
<accession>A0A7W9CIG9</accession>
<dbReference type="Proteomes" id="UP000545037">
    <property type="component" value="Unassembled WGS sequence"/>
</dbReference>
<dbReference type="SUPFAM" id="SSF53335">
    <property type="entry name" value="S-adenosyl-L-methionine-dependent methyltransferases"/>
    <property type="match status" value="1"/>
</dbReference>
<proteinExistence type="predicted"/>
<evidence type="ECO:0000313" key="3">
    <source>
        <dbReference type="Proteomes" id="UP000545037"/>
    </source>
</evidence>
<evidence type="ECO:0000259" key="1">
    <source>
        <dbReference type="Pfam" id="PF08241"/>
    </source>
</evidence>
<dbReference type="Pfam" id="PF08241">
    <property type="entry name" value="Methyltransf_11"/>
    <property type="match status" value="1"/>
</dbReference>
<dbReference type="GO" id="GO:0008757">
    <property type="term" value="F:S-adenosylmethionine-dependent methyltransferase activity"/>
    <property type="evidence" value="ECO:0007669"/>
    <property type="project" value="InterPro"/>
</dbReference>
<dbReference type="InterPro" id="IPR029063">
    <property type="entry name" value="SAM-dependent_MTases_sf"/>
</dbReference>
<feature type="domain" description="Methyltransferase type 11" evidence="1">
    <location>
        <begin position="109"/>
        <end position="223"/>
    </location>
</feature>
<dbReference type="AlphaFoldDB" id="A0A7W9CIG9"/>
<dbReference type="RefSeq" id="WP_183213266.1">
    <property type="nucleotide sequence ID" value="NZ_JACHOR010000003.1"/>
</dbReference>
<keyword evidence="3" id="KW-1185">Reference proteome</keyword>
<protein>
    <recommendedName>
        <fullName evidence="1">Methyltransferase type 11 domain-containing protein</fullName>
    </recommendedName>
</protein>